<evidence type="ECO:0000313" key="2">
    <source>
        <dbReference type="EMBL" id="QWV93518.1"/>
    </source>
</evidence>
<dbReference type="RefSeq" id="WP_216800238.1">
    <property type="nucleotide sequence ID" value="NZ_CP076723.1"/>
</dbReference>
<dbReference type="Pfam" id="PF05635">
    <property type="entry name" value="23S_rRNA_IVP"/>
    <property type="match status" value="1"/>
</dbReference>
<dbReference type="NCBIfam" id="TIGR04258">
    <property type="entry name" value="4helix_suffix"/>
    <property type="match status" value="1"/>
</dbReference>
<dbReference type="NCBIfam" id="TIGR02436">
    <property type="entry name" value="four helix bundle protein"/>
    <property type="match status" value="1"/>
</dbReference>
<name>A0ABX8J4Y6_9BACT</name>
<reference evidence="2 3" key="1">
    <citation type="submission" date="2021-06" db="EMBL/GenBank/DDBJ databases">
        <title>Gemonas diversity in paddy soil.</title>
        <authorList>
            <person name="Liu G."/>
        </authorList>
    </citation>
    <scope>NUCLEOTIDE SEQUENCE [LARGE SCALE GENOMIC DNA]</scope>
    <source>
        <strain evidence="2 3">RG10</strain>
    </source>
</reference>
<proteinExistence type="predicted"/>
<dbReference type="Proteomes" id="UP000683557">
    <property type="component" value="Chromosome"/>
</dbReference>
<evidence type="ECO:0000256" key="1">
    <source>
        <dbReference type="SAM" id="MobiDB-lite"/>
    </source>
</evidence>
<feature type="compositionally biased region" description="Low complexity" evidence="1">
    <location>
        <begin position="156"/>
        <end position="188"/>
    </location>
</feature>
<sequence length="242" mass="26434">MGETEAGKLLQSHGGYRQLKSFQLAQLVYDVTVRFCDRYIDKKSRTHDQMVQAARSGVQNIAEGSQASGTSKKTELKLTNVARASLEELRLDYQDFLRQRRLPRWDRSDPRRADLVARRCKSADEVARWVVEVCRGGLSGQKPSGHGQSGPGGPHGQRSGHQAPTLATPTAPTGSTESTESTGSTGSTSSYAEAAANAALTLIAVACSLLEHQLTAQAEAFEREGGFTERLYRTRTQNRTRP</sequence>
<dbReference type="InterPro" id="IPR026354">
    <property type="entry name" value="4helix_suffix_dom"/>
</dbReference>
<organism evidence="2 3">
    <name type="scientific">Geomonas oryzisoli</name>
    <dbReference type="NCBI Taxonomy" id="2847992"/>
    <lineage>
        <taxon>Bacteria</taxon>
        <taxon>Pseudomonadati</taxon>
        <taxon>Thermodesulfobacteriota</taxon>
        <taxon>Desulfuromonadia</taxon>
        <taxon>Geobacterales</taxon>
        <taxon>Geobacteraceae</taxon>
        <taxon>Geomonas</taxon>
    </lineage>
</organism>
<accession>A0ABX8J4Y6</accession>
<keyword evidence="3" id="KW-1185">Reference proteome</keyword>
<dbReference type="EMBL" id="CP076723">
    <property type="protein sequence ID" value="QWV93518.1"/>
    <property type="molecule type" value="Genomic_DNA"/>
</dbReference>
<feature type="region of interest" description="Disordered" evidence="1">
    <location>
        <begin position="138"/>
        <end position="188"/>
    </location>
</feature>
<gene>
    <name evidence="2" type="ORF">KP004_20555</name>
</gene>
<protein>
    <submittedName>
        <fullName evidence="2">Four helix bundle suffix domain-containing protein</fullName>
    </submittedName>
</protein>
<dbReference type="InterPro" id="IPR012657">
    <property type="entry name" value="23S_rRNA-intervening_sequence"/>
</dbReference>
<evidence type="ECO:0000313" key="3">
    <source>
        <dbReference type="Proteomes" id="UP000683557"/>
    </source>
</evidence>